<keyword evidence="6 8" id="KW-0057">Aromatic amino acid biosynthesis</keyword>
<sequence>MSQTLKLALFGDPVEHSLSPEIHRRFGQQTGIALDYRAVRCRGEDFGPRFAAFIVAGGRGANLTVPLKQAGLGVCQQVAAAARTARAVNTLVRREDGWHGDNTDGSGLMLDLQRLGLDPAGKRVLMIGAGGAAAGVLGPLLDRQPALTVILNRTRERAEALAQKFAHRGVVIGGGFDQAGDLNGFDLLIQATSSGHGQALPPLERGWLDARAVAYDLNYGPAHRPFADWCSRQSLVCHDGLGMLVGQAALAFEIWTGRRPQMDPVLAALRSGQTAP</sequence>
<dbReference type="HAMAP" id="MF_00222">
    <property type="entry name" value="Shikimate_DH_AroE"/>
    <property type="match status" value="1"/>
</dbReference>
<evidence type="ECO:0000256" key="1">
    <source>
        <dbReference type="ARBA" id="ARBA00004871"/>
    </source>
</evidence>
<feature type="binding site" evidence="8">
    <location>
        <position position="219"/>
    </location>
    <ligand>
        <name>shikimate</name>
        <dbReference type="ChEBI" id="CHEBI:36208"/>
    </ligand>
</feature>
<dbReference type="GO" id="GO:0008652">
    <property type="term" value="P:amino acid biosynthetic process"/>
    <property type="evidence" value="ECO:0007669"/>
    <property type="project" value="UniProtKB-KW"/>
</dbReference>
<evidence type="ECO:0000256" key="3">
    <source>
        <dbReference type="ARBA" id="ARBA00022605"/>
    </source>
</evidence>
<keyword evidence="5 8" id="KW-0560">Oxidoreductase</keyword>
<dbReference type="UniPathway" id="UPA00053">
    <property type="reaction ID" value="UER00087"/>
</dbReference>
<accession>A0A845V7K8</accession>
<dbReference type="GO" id="GO:0009073">
    <property type="term" value="P:aromatic amino acid family biosynthetic process"/>
    <property type="evidence" value="ECO:0007669"/>
    <property type="project" value="UniProtKB-KW"/>
</dbReference>
<name>A0A845V7K8_9GAMM</name>
<dbReference type="GO" id="GO:0004764">
    <property type="term" value="F:shikimate 3-dehydrogenase (NADP+) activity"/>
    <property type="evidence" value="ECO:0007669"/>
    <property type="project" value="UniProtKB-UniRule"/>
</dbReference>
<gene>
    <name evidence="8 12" type="primary">aroE</name>
    <name evidence="12" type="ORF">G3I74_09255</name>
</gene>
<dbReference type="PANTHER" id="PTHR21089:SF1">
    <property type="entry name" value="BIFUNCTIONAL 3-DEHYDROQUINATE DEHYDRATASE_SHIKIMATE DEHYDROGENASE, CHLOROPLASTIC"/>
    <property type="match status" value="1"/>
</dbReference>
<dbReference type="GO" id="GO:0050661">
    <property type="term" value="F:NADP binding"/>
    <property type="evidence" value="ECO:0007669"/>
    <property type="project" value="InterPro"/>
</dbReference>
<dbReference type="SUPFAM" id="SSF53223">
    <property type="entry name" value="Aminoacid dehydrogenase-like, N-terminal domain"/>
    <property type="match status" value="1"/>
</dbReference>
<dbReference type="RefSeq" id="WP_164211311.1">
    <property type="nucleotide sequence ID" value="NZ_JAAGSC010000041.1"/>
</dbReference>
<evidence type="ECO:0000256" key="5">
    <source>
        <dbReference type="ARBA" id="ARBA00023002"/>
    </source>
</evidence>
<feature type="binding site" evidence="8">
    <location>
        <position position="89"/>
    </location>
    <ligand>
        <name>shikimate</name>
        <dbReference type="ChEBI" id="CHEBI:36208"/>
    </ligand>
</feature>
<dbReference type="AlphaFoldDB" id="A0A845V7K8"/>
<dbReference type="InterPro" id="IPR011342">
    <property type="entry name" value="Shikimate_DH"/>
</dbReference>
<feature type="domain" description="Quinate/shikimate 5-dehydrogenase/glutamyl-tRNA reductase" evidence="9">
    <location>
        <begin position="120"/>
        <end position="195"/>
    </location>
</feature>
<reference evidence="12 13" key="1">
    <citation type="submission" date="2020-02" db="EMBL/GenBank/DDBJ databases">
        <authorList>
            <person name="Zhang X.-Y."/>
        </authorList>
    </citation>
    <scope>NUCLEOTIDE SEQUENCE [LARGE SCALE GENOMIC DNA]</scope>
    <source>
        <strain evidence="12 13">C33</strain>
    </source>
</reference>
<dbReference type="InterPro" id="IPR006151">
    <property type="entry name" value="Shikm_DH/Glu-tRNA_Rdtase"/>
</dbReference>
<evidence type="ECO:0000313" key="13">
    <source>
        <dbReference type="Proteomes" id="UP000484885"/>
    </source>
</evidence>
<feature type="domain" description="Shikimate dehydrogenase substrate binding N-terminal" evidence="10">
    <location>
        <begin position="9"/>
        <end position="91"/>
    </location>
</feature>
<feature type="binding site" evidence="8">
    <location>
        <begin position="128"/>
        <end position="132"/>
    </location>
    <ligand>
        <name>NADP(+)</name>
        <dbReference type="ChEBI" id="CHEBI:58349"/>
    </ligand>
</feature>
<feature type="active site" description="Proton acceptor" evidence="8">
    <location>
        <position position="68"/>
    </location>
</feature>
<comment type="function">
    <text evidence="8">Involved in the biosynthesis of the chorismate, which leads to the biosynthesis of aromatic amino acids. Catalyzes the reversible NADPH linked reduction of 3-dehydroshikimate (DHSA) to yield shikimate (SA).</text>
</comment>
<feature type="binding site" evidence="8">
    <location>
        <position position="104"/>
    </location>
    <ligand>
        <name>shikimate</name>
        <dbReference type="ChEBI" id="CHEBI:36208"/>
    </ligand>
</feature>
<dbReference type="InterPro" id="IPR022893">
    <property type="entry name" value="Shikimate_DH_fam"/>
</dbReference>
<dbReference type="GO" id="GO:0009423">
    <property type="term" value="P:chorismate biosynthetic process"/>
    <property type="evidence" value="ECO:0007669"/>
    <property type="project" value="UniProtKB-UniRule"/>
</dbReference>
<dbReference type="PANTHER" id="PTHR21089">
    <property type="entry name" value="SHIKIMATE DEHYDROGENASE"/>
    <property type="match status" value="1"/>
</dbReference>
<dbReference type="InterPro" id="IPR046346">
    <property type="entry name" value="Aminoacid_DH-like_N_sf"/>
</dbReference>
<evidence type="ECO:0000256" key="8">
    <source>
        <dbReference type="HAMAP-Rule" id="MF_00222"/>
    </source>
</evidence>
<feature type="binding site" evidence="8">
    <location>
        <position position="247"/>
    </location>
    <ligand>
        <name>shikimate</name>
        <dbReference type="ChEBI" id="CHEBI:36208"/>
    </ligand>
</feature>
<dbReference type="EMBL" id="JAAGSC010000041">
    <property type="protein sequence ID" value="NDY95915.1"/>
    <property type="molecule type" value="Genomic_DNA"/>
</dbReference>
<evidence type="ECO:0000256" key="2">
    <source>
        <dbReference type="ARBA" id="ARBA00012962"/>
    </source>
</evidence>
<dbReference type="NCBIfam" id="TIGR00507">
    <property type="entry name" value="aroE"/>
    <property type="match status" value="1"/>
</dbReference>
<comment type="similarity">
    <text evidence="8">Belongs to the shikimate dehydrogenase family.</text>
</comment>
<dbReference type="Pfam" id="PF08501">
    <property type="entry name" value="Shikimate_dh_N"/>
    <property type="match status" value="1"/>
</dbReference>
<dbReference type="GO" id="GO:0005829">
    <property type="term" value="C:cytosol"/>
    <property type="evidence" value="ECO:0007669"/>
    <property type="project" value="TreeGrafter"/>
</dbReference>
<feature type="binding site" evidence="8">
    <location>
        <position position="217"/>
    </location>
    <ligand>
        <name>NADP(+)</name>
        <dbReference type="ChEBI" id="CHEBI:58349"/>
    </ligand>
</feature>
<comment type="caution">
    <text evidence="12">The sequence shown here is derived from an EMBL/GenBank/DDBJ whole genome shotgun (WGS) entry which is preliminary data.</text>
</comment>
<comment type="subunit">
    <text evidence="8">Homodimer.</text>
</comment>
<organism evidence="12 13">
    <name type="scientific">Wenzhouxiangella limi</name>
    <dbReference type="NCBI Taxonomy" id="2707351"/>
    <lineage>
        <taxon>Bacteria</taxon>
        <taxon>Pseudomonadati</taxon>
        <taxon>Pseudomonadota</taxon>
        <taxon>Gammaproteobacteria</taxon>
        <taxon>Chromatiales</taxon>
        <taxon>Wenzhouxiangellaceae</taxon>
        <taxon>Wenzhouxiangella</taxon>
    </lineage>
</organism>
<proteinExistence type="inferred from homology"/>
<evidence type="ECO:0000259" key="10">
    <source>
        <dbReference type="Pfam" id="PF08501"/>
    </source>
</evidence>
<keyword evidence="13" id="KW-1185">Reference proteome</keyword>
<dbReference type="Gene3D" id="3.40.50.720">
    <property type="entry name" value="NAD(P)-binding Rossmann-like Domain"/>
    <property type="match status" value="1"/>
</dbReference>
<evidence type="ECO:0000256" key="4">
    <source>
        <dbReference type="ARBA" id="ARBA00022857"/>
    </source>
</evidence>
<feature type="binding site" evidence="8">
    <location>
        <begin position="17"/>
        <end position="19"/>
    </location>
    <ligand>
        <name>shikimate</name>
        <dbReference type="ChEBI" id="CHEBI:36208"/>
    </ligand>
</feature>
<evidence type="ECO:0000313" key="12">
    <source>
        <dbReference type="EMBL" id="NDY95915.1"/>
    </source>
</evidence>
<dbReference type="Pfam" id="PF01488">
    <property type="entry name" value="Shikimate_DH"/>
    <property type="match status" value="1"/>
</dbReference>
<dbReference type="EC" id="1.1.1.25" evidence="2 8"/>
<keyword evidence="4 8" id="KW-0521">NADP</keyword>
<comment type="caution">
    <text evidence="8">Lacks conserved residue(s) required for the propagation of feature annotation.</text>
</comment>
<dbReference type="SUPFAM" id="SSF51735">
    <property type="entry name" value="NAD(P)-binding Rossmann-fold domains"/>
    <property type="match status" value="1"/>
</dbReference>
<feature type="binding site" evidence="8">
    <location>
        <begin position="152"/>
        <end position="157"/>
    </location>
    <ligand>
        <name>NADP(+)</name>
        <dbReference type="ChEBI" id="CHEBI:58349"/>
    </ligand>
</feature>
<dbReference type="NCBIfam" id="NF001310">
    <property type="entry name" value="PRK00258.1-2"/>
    <property type="match status" value="1"/>
</dbReference>
<dbReference type="InterPro" id="IPR041121">
    <property type="entry name" value="SDH_C"/>
</dbReference>
<evidence type="ECO:0000259" key="9">
    <source>
        <dbReference type="Pfam" id="PF01488"/>
    </source>
</evidence>
<protein>
    <recommendedName>
        <fullName evidence="2 8">Shikimate dehydrogenase (NADP(+))</fullName>
        <shortName evidence="8">SDH</shortName>
        <ecNumber evidence="2 8">1.1.1.25</ecNumber>
    </recommendedName>
</protein>
<dbReference type="InterPro" id="IPR036291">
    <property type="entry name" value="NAD(P)-bd_dom_sf"/>
</dbReference>
<dbReference type="CDD" id="cd01065">
    <property type="entry name" value="NAD_bind_Shikimate_DH"/>
    <property type="match status" value="1"/>
</dbReference>
<comment type="pathway">
    <text evidence="1 8">Metabolic intermediate biosynthesis; chorismate biosynthesis; chorismate from D-erythrose 4-phosphate and phosphoenolpyruvate: step 4/7.</text>
</comment>
<keyword evidence="3 8" id="KW-0028">Amino-acid biosynthesis</keyword>
<feature type="binding site" evidence="8">
    <location>
        <position position="240"/>
    </location>
    <ligand>
        <name>NADP(+)</name>
        <dbReference type="ChEBI" id="CHEBI:58349"/>
    </ligand>
</feature>
<dbReference type="Pfam" id="PF18317">
    <property type="entry name" value="SDH_C"/>
    <property type="match status" value="1"/>
</dbReference>
<evidence type="ECO:0000256" key="6">
    <source>
        <dbReference type="ARBA" id="ARBA00023141"/>
    </source>
</evidence>
<dbReference type="Proteomes" id="UP000484885">
    <property type="component" value="Unassembled WGS sequence"/>
</dbReference>
<comment type="catalytic activity">
    <reaction evidence="7 8">
        <text>shikimate + NADP(+) = 3-dehydroshikimate + NADPH + H(+)</text>
        <dbReference type="Rhea" id="RHEA:17737"/>
        <dbReference type="ChEBI" id="CHEBI:15378"/>
        <dbReference type="ChEBI" id="CHEBI:16630"/>
        <dbReference type="ChEBI" id="CHEBI:36208"/>
        <dbReference type="ChEBI" id="CHEBI:57783"/>
        <dbReference type="ChEBI" id="CHEBI:58349"/>
        <dbReference type="EC" id="1.1.1.25"/>
    </reaction>
</comment>
<dbReference type="GO" id="GO:0019632">
    <property type="term" value="P:shikimate metabolic process"/>
    <property type="evidence" value="ECO:0007669"/>
    <property type="project" value="InterPro"/>
</dbReference>
<evidence type="ECO:0000256" key="7">
    <source>
        <dbReference type="ARBA" id="ARBA00049442"/>
    </source>
</evidence>
<evidence type="ECO:0000259" key="11">
    <source>
        <dbReference type="Pfam" id="PF18317"/>
    </source>
</evidence>
<feature type="binding site" evidence="8">
    <location>
        <position position="64"/>
    </location>
    <ligand>
        <name>shikimate</name>
        <dbReference type="ChEBI" id="CHEBI:36208"/>
    </ligand>
</feature>
<dbReference type="Gene3D" id="3.40.50.10860">
    <property type="entry name" value="Leucine Dehydrogenase, chain A, domain 1"/>
    <property type="match status" value="1"/>
</dbReference>
<dbReference type="InterPro" id="IPR013708">
    <property type="entry name" value="Shikimate_DH-bd_N"/>
</dbReference>
<feature type="domain" description="SDH C-terminal" evidence="11">
    <location>
        <begin position="240"/>
        <end position="270"/>
    </location>
</feature>